<evidence type="ECO:0000313" key="4">
    <source>
        <dbReference type="Proteomes" id="UP000593566"/>
    </source>
</evidence>
<organism evidence="3 4">
    <name type="scientific">Letharia lupina</name>
    <dbReference type="NCBI Taxonomy" id="560253"/>
    <lineage>
        <taxon>Eukaryota</taxon>
        <taxon>Fungi</taxon>
        <taxon>Dikarya</taxon>
        <taxon>Ascomycota</taxon>
        <taxon>Pezizomycotina</taxon>
        <taxon>Lecanoromycetes</taxon>
        <taxon>OSLEUM clade</taxon>
        <taxon>Lecanoromycetidae</taxon>
        <taxon>Lecanorales</taxon>
        <taxon>Lecanorineae</taxon>
        <taxon>Parmeliaceae</taxon>
        <taxon>Letharia</taxon>
    </lineage>
</organism>
<keyword evidence="4" id="KW-1185">Reference proteome</keyword>
<proteinExistence type="predicted"/>
<comment type="caution">
    <text evidence="3">The sequence shown here is derived from an EMBL/GenBank/DDBJ whole genome shotgun (WGS) entry which is preliminary data.</text>
</comment>
<dbReference type="AlphaFoldDB" id="A0A8H6CQZ7"/>
<feature type="domain" description="Rhodopsin" evidence="2">
    <location>
        <begin position="26"/>
        <end position="259"/>
    </location>
</feature>
<feature type="transmembrane region" description="Helical" evidence="1">
    <location>
        <begin position="87"/>
        <end position="108"/>
    </location>
</feature>
<keyword evidence="1" id="KW-1133">Transmembrane helix</keyword>
<feature type="transmembrane region" description="Helical" evidence="1">
    <location>
        <begin position="42"/>
        <end position="63"/>
    </location>
</feature>
<evidence type="ECO:0000256" key="1">
    <source>
        <dbReference type="SAM" id="Phobius"/>
    </source>
</evidence>
<feature type="transmembrane region" description="Helical" evidence="1">
    <location>
        <begin position="120"/>
        <end position="142"/>
    </location>
</feature>
<dbReference type="Pfam" id="PF20684">
    <property type="entry name" value="Fung_rhodopsin"/>
    <property type="match status" value="1"/>
</dbReference>
<evidence type="ECO:0000313" key="3">
    <source>
        <dbReference type="EMBL" id="KAF6228270.1"/>
    </source>
</evidence>
<dbReference type="RefSeq" id="XP_037156204.1">
    <property type="nucleotide sequence ID" value="XM_037298868.1"/>
</dbReference>
<evidence type="ECO:0000259" key="2">
    <source>
        <dbReference type="Pfam" id="PF20684"/>
    </source>
</evidence>
<keyword evidence="1" id="KW-0472">Membrane</keyword>
<dbReference type="PANTHER" id="PTHR38794">
    <property type="entry name" value="INTEGRAL MEMBRANE PROTEIN"/>
    <property type="match status" value="1"/>
</dbReference>
<dbReference type="EMBL" id="JACCJB010000004">
    <property type="protein sequence ID" value="KAF6228270.1"/>
    <property type="molecule type" value="Genomic_DNA"/>
</dbReference>
<dbReference type="GeneID" id="59336397"/>
<dbReference type="Proteomes" id="UP000593566">
    <property type="component" value="Unassembled WGS sequence"/>
</dbReference>
<sequence length="364" mass="40326">MDTSITLAVKAMTVFLLITSILVVIARVITKAVIVRSTNLDDYLIALSFLFNIGQSVAVFFQAEHGYGMPSKLLSPSSLSSELKSEYTAALLYIPSLLFAKLAVLALVKTITPNRWDRRAAYSVAALVVLWATTGEFAAAFMCHVPNTWEWPHGQCNDRHAFWNYLEVTNILTDTALIALPLIMISRIRTSLATKASVFSFFGLRIIVIAACVCKLVFWNRTSDPTDPTLDTWPATICTQIIQSLSISSACFLYLKPFLDSVQSGFIRSDDLRRRGSDYKSGSTSTARNVFSVDSVSRSKVIGTRLQSLSKTHYAADIKGGHAANRDDSESQHSRTQIIKETRTFAVETFPDVHDTSPYRSNDV</sequence>
<feature type="transmembrane region" description="Helical" evidence="1">
    <location>
        <begin position="162"/>
        <end position="184"/>
    </location>
</feature>
<keyword evidence="1" id="KW-0812">Transmembrane</keyword>
<accession>A0A8H6CQZ7</accession>
<feature type="transmembrane region" description="Helical" evidence="1">
    <location>
        <begin position="12"/>
        <end position="30"/>
    </location>
</feature>
<gene>
    <name evidence="3" type="ORF">HO133_008000</name>
</gene>
<feature type="transmembrane region" description="Helical" evidence="1">
    <location>
        <begin position="196"/>
        <end position="218"/>
    </location>
</feature>
<name>A0A8H6CQZ7_9LECA</name>
<protein>
    <recommendedName>
        <fullName evidence="2">Rhodopsin domain-containing protein</fullName>
    </recommendedName>
</protein>
<dbReference type="PANTHER" id="PTHR38794:SF1">
    <property type="entry name" value="INTEGRAL MEMBRANE PROTEIN"/>
    <property type="match status" value="1"/>
</dbReference>
<dbReference type="InterPro" id="IPR049326">
    <property type="entry name" value="Rhodopsin_dom_fungi"/>
</dbReference>
<reference evidence="3 4" key="1">
    <citation type="journal article" date="2020" name="Genomics">
        <title>Complete, high-quality genomes from long-read metagenomic sequencing of two wolf lichen thalli reveals enigmatic genome architecture.</title>
        <authorList>
            <person name="McKenzie S.K."/>
            <person name="Walston R.F."/>
            <person name="Allen J.L."/>
        </authorList>
    </citation>
    <scope>NUCLEOTIDE SEQUENCE [LARGE SCALE GENOMIC DNA]</scope>
    <source>
        <strain evidence="3">WasteWater1</strain>
    </source>
</reference>